<comment type="subcellular location">
    <subcellularLocation>
        <location evidence="1">Cytoplasm</location>
        <location evidence="1">Cytosol</location>
    </subcellularLocation>
</comment>
<keyword evidence="5" id="KW-0963">Cytoplasm</keyword>
<feature type="domain" description="Exocyst complex subunit EXOC6/Sec15 C-terminal" evidence="9">
    <location>
        <begin position="425"/>
        <end position="771"/>
    </location>
</feature>
<sequence>MLSAKVRRKVAPANGDADNSADKQDQLLLSSTIFNGEDLGPFVRKAFASGKPETLLHNLRHFARSKESEIEEVCKAHYQDFILAVDDLRSLLSDVDSLKSSLSDSNSKLQFVAGPLLTSLDSYLEAQTVSHNVNLALSLIFSCIKLLELCSRSNFHLSRGNFYMALKCVDSIETDFLDKTPSSTLKRMLEKKIPEIRSHIERKVSKEFGDWLVEIRVVSRNLGQLAIGQASAARQREEDLRIKQRQAEEQSRLSLRDCVYALQDEDDDDGLGGVIGDDGKDGYSNGGGNGLLGFDLTPLYRAYHIHQTLGLEDRFKQYYFENRKLQLTSDFQVSSMTPFLESHQTFFAQIAGFFIVEDQILRTGGDLISRMEVENLWETAVSKMCSVLEDQFSRMQTASHLLLIKDYVSLLGVTLRRYGYPVDALLDVLSKHRDKYHELLLSDCRKQIAEALSADKFEQMLMKKEYEYSMNVLSFQLQTSDIVPAFPYVAPFSSTVPDCCRIVRSFIEDSVSFMSYGGQLEFFDVVKKYLDRLLSEVLDGALLKLINTSVHGVSQAMQVAANMAVLERACDFFFRHAAQLSGIPLRMAERGRRHFPLNIARDAAEEMLSGLLKQKVDGFMTLIENVNWMADEPTQGGNEYVNEVMIYLETLVSTAQQILPTPVLKRVLQDVLSHISEMVVGALLGDSVKRFNVNAIMGIDVDIRLLESFADNQASLFSEGDANQLKTALAEARQLVNLLLSNHPENFLNPVIRERSYNTLDYRKVMIISEKLRDPSDRLFGTFGSRGARQNPKKKSLDALIKRLKDVS</sequence>
<keyword evidence="12" id="KW-1185">Reference proteome</keyword>
<dbReference type="GO" id="GO:0016020">
    <property type="term" value="C:membrane"/>
    <property type="evidence" value="ECO:0007669"/>
    <property type="project" value="TreeGrafter"/>
</dbReference>
<evidence type="ECO:0000256" key="1">
    <source>
        <dbReference type="ARBA" id="ARBA00004514"/>
    </source>
</evidence>
<dbReference type="GO" id="GO:0060321">
    <property type="term" value="P:acceptance of pollen"/>
    <property type="evidence" value="ECO:0007669"/>
    <property type="project" value="UniProtKB-ARBA"/>
</dbReference>
<dbReference type="EMBL" id="CAWUPB010001173">
    <property type="protein sequence ID" value="CAK7348331.1"/>
    <property type="molecule type" value="Genomic_DNA"/>
</dbReference>
<name>A0AAV1SD72_9ROSI</name>
<dbReference type="GO" id="GO:0006886">
    <property type="term" value="P:intracellular protein transport"/>
    <property type="evidence" value="ECO:0007669"/>
    <property type="project" value="InterPro"/>
</dbReference>
<dbReference type="GO" id="GO:0005829">
    <property type="term" value="C:cytosol"/>
    <property type="evidence" value="ECO:0007669"/>
    <property type="project" value="UniProtKB-SubCell"/>
</dbReference>
<dbReference type="Proteomes" id="UP001314170">
    <property type="component" value="Unassembled WGS sequence"/>
</dbReference>
<gene>
    <name evidence="11" type="ORF">DCAF_LOCUS21028</name>
</gene>
<evidence type="ECO:0000313" key="12">
    <source>
        <dbReference type="Proteomes" id="UP001314170"/>
    </source>
</evidence>
<evidence type="ECO:0000259" key="9">
    <source>
        <dbReference type="Pfam" id="PF04091"/>
    </source>
</evidence>
<dbReference type="GO" id="GO:0006893">
    <property type="term" value="P:Golgi to plasma membrane transport"/>
    <property type="evidence" value="ECO:0007669"/>
    <property type="project" value="TreeGrafter"/>
</dbReference>
<dbReference type="FunFam" id="1.10.357.30:FF:000002">
    <property type="entry name" value="Exocyst complex component"/>
    <property type="match status" value="1"/>
</dbReference>
<evidence type="ECO:0000256" key="2">
    <source>
        <dbReference type="ARBA" id="ARBA00007944"/>
    </source>
</evidence>
<evidence type="ECO:0000256" key="4">
    <source>
        <dbReference type="ARBA" id="ARBA00022483"/>
    </source>
</evidence>
<evidence type="ECO:0000256" key="6">
    <source>
        <dbReference type="ARBA" id="ARBA00053307"/>
    </source>
</evidence>
<protein>
    <recommendedName>
        <fullName evidence="7">Exocyst complex component</fullName>
    </recommendedName>
</protein>
<feature type="region of interest" description="Disordered" evidence="8">
    <location>
        <begin position="1"/>
        <end position="22"/>
    </location>
</feature>
<dbReference type="InterPro" id="IPR046361">
    <property type="entry name" value="EXOC6/Sec15_C"/>
</dbReference>
<comment type="similarity">
    <text evidence="2 7">Belongs to the SEC15 family.</text>
</comment>
<dbReference type="InterPro" id="IPR042045">
    <property type="entry name" value="EXOC6/Sec15_C_dom1"/>
</dbReference>
<dbReference type="InterPro" id="IPR007225">
    <property type="entry name" value="EXOC6/Sec15"/>
</dbReference>
<evidence type="ECO:0000256" key="8">
    <source>
        <dbReference type="SAM" id="MobiDB-lite"/>
    </source>
</evidence>
<accession>A0AAV1SD72</accession>
<feature type="compositionally biased region" description="Basic residues" evidence="8">
    <location>
        <begin position="1"/>
        <end position="10"/>
    </location>
</feature>
<dbReference type="GO" id="GO:0009846">
    <property type="term" value="P:pollen germination"/>
    <property type="evidence" value="ECO:0007669"/>
    <property type="project" value="UniProtKB-ARBA"/>
</dbReference>
<dbReference type="GO" id="GO:0000145">
    <property type="term" value="C:exocyst"/>
    <property type="evidence" value="ECO:0007669"/>
    <property type="project" value="UniProtKB-UniRule"/>
</dbReference>
<dbReference type="PANTHER" id="PTHR12702:SF1">
    <property type="entry name" value="EXOCYST COMPLEX COMPONENT SEC15B"/>
    <property type="match status" value="1"/>
</dbReference>
<comment type="caution">
    <text evidence="11">The sequence shown here is derived from an EMBL/GenBank/DDBJ whole genome shotgun (WGS) entry which is preliminary data.</text>
</comment>
<evidence type="ECO:0000256" key="5">
    <source>
        <dbReference type="ARBA" id="ARBA00022490"/>
    </source>
</evidence>
<dbReference type="AlphaFoldDB" id="A0AAV1SD72"/>
<dbReference type="Gene3D" id="1.10.357.30">
    <property type="entry name" value="Exocyst complex subunit Sec15 C-terminal domain, N-terminal subdomain"/>
    <property type="match status" value="1"/>
</dbReference>
<dbReference type="PANTHER" id="PTHR12702">
    <property type="entry name" value="SEC15"/>
    <property type="match status" value="1"/>
</dbReference>
<evidence type="ECO:0000313" key="11">
    <source>
        <dbReference type="EMBL" id="CAK7348331.1"/>
    </source>
</evidence>
<reference evidence="11 12" key="1">
    <citation type="submission" date="2024-01" db="EMBL/GenBank/DDBJ databases">
        <authorList>
            <person name="Waweru B."/>
        </authorList>
    </citation>
    <scope>NUCLEOTIDE SEQUENCE [LARGE SCALE GENOMIC DNA]</scope>
</reference>
<evidence type="ECO:0000256" key="3">
    <source>
        <dbReference type="ARBA" id="ARBA00022448"/>
    </source>
</evidence>
<keyword evidence="4 7" id="KW-0268">Exocytosis</keyword>
<dbReference type="Pfam" id="PF04091">
    <property type="entry name" value="Sec15_C"/>
    <property type="match status" value="1"/>
</dbReference>
<dbReference type="Pfam" id="PF20651">
    <property type="entry name" value="EXOC6_Sec15_N"/>
    <property type="match status" value="1"/>
</dbReference>
<feature type="domain" description="Exocyst complex component EXOC6/Sec15 N-terminal" evidence="10">
    <location>
        <begin position="58"/>
        <end position="227"/>
    </location>
</feature>
<evidence type="ECO:0000259" key="10">
    <source>
        <dbReference type="Pfam" id="PF20651"/>
    </source>
</evidence>
<dbReference type="FunFam" id="1.20.58.670:FF:000002">
    <property type="entry name" value="Exocyst complex component"/>
    <property type="match status" value="1"/>
</dbReference>
<dbReference type="Gene3D" id="1.20.58.670">
    <property type="entry name" value="Dsl1p vesicle tethering complex, Tip20p subunit, domain D"/>
    <property type="match status" value="1"/>
</dbReference>
<dbReference type="GO" id="GO:0090522">
    <property type="term" value="P:vesicle tethering involved in exocytosis"/>
    <property type="evidence" value="ECO:0007669"/>
    <property type="project" value="UniProtKB-UniRule"/>
</dbReference>
<dbReference type="PIRSF" id="PIRSF025007">
    <property type="entry name" value="Sec15"/>
    <property type="match status" value="1"/>
</dbReference>
<keyword evidence="3 7" id="KW-0813">Transport</keyword>
<dbReference type="GO" id="GO:0009860">
    <property type="term" value="P:pollen tube growth"/>
    <property type="evidence" value="ECO:0007669"/>
    <property type="project" value="UniProtKB-ARBA"/>
</dbReference>
<dbReference type="InterPro" id="IPR042044">
    <property type="entry name" value="EXOC6PINT-1/Sec15/Tip20_C_dom2"/>
</dbReference>
<comment type="function">
    <text evidence="6">Component of the exocyst complex involved in the docking of exocytic vesicles with fusion sites on the plasma membrane during regulated or polarized secretion. Involved in polarized cell growth and organ morphogenesis. During cytokinesis, involved in cell plate initiation, cell plate maturation and formation of new primary cell wall.</text>
</comment>
<dbReference type="InterPro" id="IPR048359">
    <property type="entry name" value="EXOC6_Sec15_N"/>
</dbReference>
<evidence type="ECO:0000256" key="7">
    <source>
        <dbReference type="PIRNR" id="PIRNR025007"/>
    </source>
</evidence>
<proteinExistence type="inferred from homology"/>
<organism evidence="11 12">
    <name type="scientific">Dovyalis caffra</name>
    <dbReference type="NCBI Taxonomy" id="77055"/>
    <lineage>
        <taxon>Eukaryota</taxon>
        <taxon>Viridiplantae</taxon>
        <taxon>Streptophyta</taxon>
        <taxon>Embryophyta</taxon>
        <taxon>Tracheophyta</taxon>
        <taxon>Spermatophyta</taxon>
        <taxon>Magnoliopsida</taxon>
        <taxon>eudicotyledons</taxon>
        <taxon>Gunneridae</taxon>
        <taxon>Pentapetalae</taxon>
        <taxon>rosids</taxon>
        <taxon>fabids</taxon>
        <taxon>Malpighiales</taxon>
        <taxon>Salicaceae</taxon>
        <taxon>Flacourtieae</taxon>
        <taxon>Dovyalis</taxon>
    </lineage>
</organism>